<keyword evidence="2" id="KW-0479">Metal-binding</keyword>
<dbReference type="InterPro" id="IPR036396">
    <property type="entry name" value="Cyt_P450_sf"/>
</dbReference>
<dbReference type="RefSeq" id="WP_379516000.1">
    <property type="nucleotide sequence ID" value="NZ_JBHSPA010000025.1"/>
</dbReference>
<dbReference type="PANTHER" id="PTHR46696:SF1">
    <property type="entry name" value="CYTOCHROME P450 YJIB-RELATED"/>
    <property type="match status" value="1"/>
</dbReference>
<evidence type="ECO:0000256" key="3">
    <source>
        <dbReference type="SAM" id="MobiDB-lite"/>
    </source>
</evidence>
<dbReference type="PANTHER" id="PTHR46696">
    <property type="entry name" value="P450, PUTATIVE (EUROFUNG)-RELATED"/>
    <property type="match status" value="1"/>
</dbReference>
<dbReference type="Gene3D" id="1.10.630.10">
    <property type="entry name" value="Cytochrome P450"/>
    <property type="match status" value="1"/>
</dbReference>
<dbReference type="EMBL" id="JBHSPA010000025">
    <property type="protein sequence ID" value="MFC5826488.1"/>
    <property type="molecule type" value="Genomic_DNA"/>
</dbReference>
<comment type="similarity">
    <text evidence="1 2">Belongs to the cytochrome P450 family.</text>
</comment>
<comment type="caution">
    <text evidence="4">The sequence shown here is derived from an EMBL/GenBank/DDBJ whole genome shotgun (WGS) entry which is preliminary data.</text>
</comment>
<evidence type="ECO:0000313" key="4">
    <source>
        <dbReference type="EMBL" id="MFC5826488.1"/>
    </source>
</evidence>
<dbReference type="InterPro" id="IPR002397">
    <property type="entry name" value="Cyt_P450_B"/>
</dbReference>
<evidence type="ECO:0000313" key="5">
    <source>
        <dbReference type="Proteomes" id="UP001596058"/>
    </source>
</evidence>
<sequence length="446" mass="48398">MTELMAGLPAAPDCRAAIGLLRRLRHGPGRQDPYPIYAELRGLGPAIPTPWGGLLLPGFEECSSVIKDKSWLVPSAVWRDEHTEGWRSGLAAVECTRGMLQLDPPEHTWHRQAATHRLTRRALERLRPAVVRHVGACLDTLNDDLERDGHADFVATVADALPMAVLCELIGLPVADRDLLRGLVFDYTQVLDLSPSPAQARRADQAAGTLGAYMSEAIERRRRQARDDLLTELVRAQDGGEQAEPELARAVATVILVGGQETVSGHLSAMVPALAGHADQAAWLRAHPEAVPGAVEELLRWDPPLQMTHRVAGQDTGIAGIPVPRGTLVHLLIGSAQRDSAAVADADRLDLRRSPTAALSFGAGPHYCLGAALARMLGGEFLTALLRRCPPLRPAAPPQRPGGVTFRGMTRLLVVPDHRNAGEDRHDRGHRATFHTDRRGRARDHL</sequence>
<dbReference type="PROSITE" id="PS00086">
    <property type="entry name" value="CYTOCHROME_P450"/>
    <property type="match status" value="1"/>
</dbReference>
<dbReference type="InterPro" id="IPR001128">
    <property type="entry name" value="Cyt_P450"/>
</dbReference>
<dbReference type="PRINTS" id="PR00359">
    <property type="entry name" value="BP450"/>
</dbReference>
<evidence type="ECO:0000256" key="2">
    <source>
        <dbReference type="RuleBase" id="RU000461"/>
    </source>
</evidence>
<organism evidence="4 5">
    <name type="scientific">Nonomuraea insulae</name>
    <dbReference type="NCBI Taxonomy" id="1616787"/>
    <lineage>
        <taxon>Bacteria</taxon>
        <taxon>Bacillati</taxon>
        <taxon>Actinomycetota</taxon>
        <taxon>Actinomycetes</taxon>
        <taxon>Streptosporangiales</taxon>
        <taxon>Streptosporangiaceae</taxon>
        <taxon>Nonomuraea</taxon>
    </lineage>
</organism>
<keyword evidence="2" id="KW-0560">Oxidoreductase</keyword>
<protein>
    <submittedName>
        <fullName evidence="4">Cytochrome P450</fullName>
    </submittedName>
</protein>
<accession>A0ABW1CPQ9</accession>
<dbReference type="Pfam" id="PF00067">
    <property type="entry name" value="p450"/>
    <property type="match status" value="1"/>
</dbReference>
<feature type="compositionally biased region" description="Basic and acidic residues" evidence="3">
    <location>
        <begin position="434"/>
        <end position="446"/>
    </location>
</feature>
<gene>
    <name evidence="4" type="ORF">ACFPZ3_21685</name>
</gene>
<dbReference type="Proteomes" id="UP001596058">
    <property type="component" value="Unassembled WGS sequence"/>
</dbReference>
<keyword evidence="5" id="KW-1185">Reference proteome</keyword>
<feature type="compositionally biased region" description="Basic and acidic residues" evidence="3">
    <location>
        <begin position="418"/>
        <end position="427"/>
    </location>
</feature>
<keyword evidence="2" id="KW-0503">Monooxygenase</keyword>
<feature type="region of interest" description="Disordered" evidence="3">
    <location>
        <begin position="418"/>
        <end position="446"/>
    </location>
</feature>
<proteinExistence type="inferred from homology"/>
<keyword evidence="2" id="KW-0349">Heme</keyword>
<dbReference type="SUPFAM" id="SSF48264">
    <property type="entry name" value="Cytochrome P450"/>
    <property type="match status" value="1"/>
</dbReference>
<name>A0ABW1CPQ9_9ACTN</name>
<evidence type="ECO:0000256" key="1">
    <source>
        <dbReference type="ARBA" id="ARBA00010617"/>
    </source>
</evidence>
<dbReference type="InterPro" id="IPR017972">
    <property type="entry name" value="Cyt_P450_CS"/>
</dbReference>
<keyword evidence="2" id="KW-0408">Iron</keyword>
<reference evidence="5" key="1">
    <citation type="journal article" date="2019" name="Int. J. Syst. Evol. Microbiol.">
        <title>The Global Catalogue of Microorganisms (GCM) 10K type strain sequencing project: providing services to taxonomists for standard genome sequencing and annotation.</title>
        <authorList>
            <consortium name="The Broad Institute Genomics Platform"/>
            <consortium name="The Broad Institute Genome Sequencing Center for Infectious Disease"/>
            <person name="Wu L."/>
            <person name="Ma J."/>
        </authorList>
    </citation>
    <scope>NUCLEOTIDE SEQUENCE [LARGE SCALE GENOMIC DNA]</scope>
    <source>
        <strain evidence="5">CCUG 53903</strain>
    </source>
</reference>